<dbReference type="PROSITE" id="PS50850">
    <property type="entry name" value="MFS"/>
    <property type="match status" value="1"/>
</dbReference>
<keyword evidence="4 6" id="KW-0472">Membrane</keyword>
<feature type="transmembrane region" description="Helical" evidence="6">
    <location>
        <begin position="20"/>
        <end position="44"/>
    </location>
</feature>
<feature type="transmembrane region" description="Helical" evidence="6">
    <location>
        <begin position="418"/>
        <end position="441"/>
    </location>
</feature>
<comment type="caution">
    <text evidence="8">The sequence shown here is derived from an EMBL/GenBank/DDBJ whole genome shotgun (WGS) entry which is preliminary data.</text>
</comment>
<evidence type="ECO:0000256" key="2">
    <source>
        <dbReference type="ARBA" id="ARBA00022692"/>
    </source>
</evidence>
<comment type="subcellular location">
    <subcellularLocation>
        <location evidence="1">Membrane</location>
        <topology evidence="1">Multi-pass membrane protein</topology>
    </subcellularLocation>
</comment>
<proteinExistence type="predicted"/>
<feature type="transmembrane region" description="Helical" evidence="6">
    <location>
        <begin position="461"/>
        <end position="480"/>
    </location>
</feature>
<feature type="transmembrane region" description="Helical" evidence="6">
    <location>
        <begin position="150"/>
        <end position="173"/>
    </location>
</feature>
<feature type="transmembrane region" description="Helical" evidence="6">
    <location>
        <begin position="290"/>
        <end position="310"/>
    </location>
</feature>
<dbReference type="EMBL" id="JAGPYM010000016">
    <property type="protein sequence ID" value="KAH6886345.1"/>
    <property type="molecule type" value="Genomic_DNA"/>
</dbReference>
<keyword evidence="9" id="KW-1185">Reference proteome</keyword>
<feature type="transmembrane region" description="Helical" evidence="6">
    <location>
        <begin position="381"/>
        <end position="406"/>
    </location>
</feature>
<evidence type="ECO:0000256" key="3">
    <source>
        <dbReference type="ARBA" id="ARBA00022989"/>
    </source>
</evidence>
<keyword evidence="3 6" id="KW-1133">Transmembrane helix</keyword>
<dbReference type="AlphaFoldDB" id="A0A9P9AND5"/>
<dbReference type="OrthoDB" id="5086884at2759"/>
<evidence type="ECO:0000259" key="7">
    <source>
        <dbReference type="PROSITE" id="PS50850"/>
    </source>
</evidence>
<dbReference type="InterPro" id="IPR020846">
    <property type="entry name" value="MFS_dom"/>
</dbReference>
<feature type="transmembrane region" description="Helical" evidence="6">
    <location>
        <begin position="91"/>
        <end position="109"/>
    </location>
</feature>
<feature type="transmembrane region" description="Helical" evidence="6">
    <location>
        <begin position="246"/>
        <end position="269"/>
    </location>
</feature>
<evidence type="ECO:0000313" key="8">
    <source>
        <dbReference type="EMBL" id="KAH6886345.1"/>
    </source>
</evidence>
<evidence type="ECO:0000256" key="5">
    <source>
        <dbReference type="ARBA" id="ARBA00023180"/>
    </source>
</evidence>
<dbReference type="GO" id="GO:0022857">
    <property type="term" value="F:transmembrane transporter activity"/>
    <property type="evidence" value="ECO:0007669"/>
    <property type="project" value="InterPro"/>
</dbReference>
<feature type="transmembrane region" description="Helical" evidence="6">
    <location>
        <begin position="350"/>
        <end position="369"/>
    </location>
</feature>
<feature type="transmembrane region" description="Helical" evidence="6">
    <location>
        <begin position="214"/>
        <end position="234"/>
    </location>
</feature>
<dbReference type="PANTHER" id="PTHR42718:SF11">
    <property type="entry name" value="MAJOR FACILITATOR SUPERFAMILY (MFS) PROFILE DOMAIN-CONTAINING PROTEIN"/>
    <property type="match status" value="1"/>
</dbReference>
<dbReference type="GO" id="GO:0016020">
    <property type="term" value="C:membrane"/>
    <property type="evidence" value="ECO:0007669"/>
    <property type="project" value="UniProtKB-SubCell"/>
</dbReference>
<accession>A0A9P9AND5</accession>
<evidence type="ECO:0000256" key="6">
    <source>
        <dbReference type="SAM" id="Phobius"/>
    </source>
</evidence>
<dbReference type="Gene3D" id="1.20.1250.20">
    <property type="entry name" value="MFS general substrate transporter like domains"/>
    <property type="match status" value="1"/>
</dbReference>
<dbReference type="Gene3D" id="1.20.1720.10">
    <property type="entry name" value="Multidrug resistance protein D"/>
    <property type="match status" value="1"/>
</dbReference>
<keyword evidence="2 6" id="KW-0812">Transmembrane</keyword>
<feature type="transmembrane region" description="Helical" evidence="6">
    <location>
        <begin position="179"/>
        <end position="202"/>
    </location>
</feature>
<evidence type="ECO:0000313" key="9">
    <source>
        <dbReference type="Proteomes" id="UP000777438"/>
    </source>
</evidence>
<keyword evidence="5" id="KW-0325">Glycoprotein</keyword>
<dbReference type="InterPro" id="IPR011701">
    <property type="entry name" value="MFS"/>
</dbReference>
<dbReference type="InterPro" id="IPR036259">
    <property type="entry name" value="MFS_trans_sf"/>
</dbReference>
<reference evidence="8 9" key="1">
    <citation type="journal article" date="2021" name="Nat. Commun.">
        <title>Genetic determinants of endophytism in the Arabidopsis root mycobiome.</title>
        <authorList>
            <person name="Mesny F."/>
            <person name="Miyauchi S."/>
            <person name="Thiergart T."/>
            <person name="Pickel B."/>
            <person name="Atanasova L."/>
            <person name="Karlsson M."/>
            <person name="Huettel B."/>
            <person name="Barry K.W."/>
            <person name="Haridas S."/>
            <person name="Chen C."/>
            <person name="Bauer D."/>
            <person name="Andreopoulos W."/>
            <person name="Pangilinan J."/>
            <person name="LaButti K."/>
            <person name="Riley R."/>
            <person name="Lipzen A."/>
            <person name="Clum A."/>
            <person name="Drula E."/>
            <person name="Henrissat B."/>
            <person name="Kohler A."/>
            <person name="Grigoriev I.V."/>
            <person name="Martin F.M."/>
            <person name="Hacquard S."/>
        </authorList>
    </citation>
    <scope>NUCLEOTIDE SEQUENCE [LARGE SCALE GENOMIC DNA]</scope>
    <source>
        <strain evidence="8 9">MPI-CAGE-CH-0241</strain>
    </source>
</reference>
<dbReference type="Pfam" id="PF07690">
    <property type="entry name" value="MFS_1"/>
    <property type="match status" value="1"/>
</dbReference>
<feature type="domain" description="Major facilitator superfamily (MFS) profile" evidence="7">
    <location>
        <begin position="26"/>
        <end position="485"/>
    </location>
</feature>
<dbReference type="PANTHER" id="PTHR42718">
    <property type="entry name" value="MAJOR FACILITATOR SUPERFAMILY MULTIDRUG TRANSPORTER MFSC"/>
    <property type="match status" value="1"/>
</dbReference>
<name>A0A9P9AND5_9HYPO</name>
<organism evidence="8 9">
    <name type="scientific">Thelonectria olida</name>
    <dbReference type="NCBI Taxonomy" id="1576542"/>
    <lineage>
        <taxon>Eukaryota</taxon>
        <taxon>Fungi</taxon>
        <taxon>Dikarya</taxon>
        <taxon>Ascomycota</taxon>
        <taxon>Pezizomycotina</taxon>
        <taxon>Sordariomycetes</taxon>
        <taxon>Hypocreomycetidae</taxon>
        <taxon>Hypocreales</taxon>
        <taxon>Nectriaceae</taxon>
        <taxon>Thelonectria</taxon>
    </lineage>
</organism>
<sequence>MDQKHLELLGRQRPAVFSNWLVESGFVLAVVGSLMMSEFTISGFNIVLPFLADTLDMPESARTWPAAVPNLTTAVFLLPFARLSERYGGRLVFLAGHAWLLVWSLVCGFSRNTTMLIVCRAMQGIGSSAFLPASLALMGQTYRPGPRKNIVFSAYAAFGCIGFYFGIIVGAVAAEFLGWRWYFWIGAVCVLVIAVTGLLTIPSHLGDANPEIRMDWWGLCTIVPGLALVVFALTDGGHAPQGWRTPYIYVTFVVGVLLLGAAVYVQGWVSEQPLFPAELFKPKYMKRLTVSLFFVYGIFGLFLFYASFYIESVLKASPLQTAAWFSPLAAGGLVLALVGGFVLHILPGRMLLIISGLGSLASVLLFALIPSNPSSTKFLFWAYIFPAMLCGTIGVDIAFNVTNIFITTAMPRRLQAVAGALCSSLLYLGMAFWLGVGELAVTATIDQRGRENVDERQQYQIGFWTGVALAGASLCLVVTLKLGQATAQLTADEKAEIARRRGVECVENA</sequence>
<evidence type="ECO:0000256" key="4">
    <source>
        <dbReference type="ARBA" id="ARBA00023136"/>
    </source>
</evidence>
<protein>
    <submittedName>
        <fullName evidence="8">Major facilitator superfamily domain-containing protein</fullName>
    </submittedName>
</protein>
<feature type="transmembrane region" description="Helical" evidence="6">
    <location>
        <begin position="322"/>
        <end position="343"/>
    </location>
</feature>
<evidence type="ECO:0000256" key="1">
    <source>
        <dbReference type="ARBA" id="ARBA00004141"/>
    </source>
</evidence>
<dbReference type="Proteomes" id="UP000777438">
    <property type="component" value="Unassembled WGS sequence"/>
</dbReference>
<gene>
    <name evidence="8" type="ORF">B0T10DRAFT_530552</name>
</gene>
<dbReference type="SUPFAM" id="SSF103473">
    <property type="entry name" value="MFS general substrate transporter"/>
    <property type="match status" value="1"/>
</dbReference>